<comment type="subunit">
    <text evidence="17">At low DSF concentrations, interacts with RpfF.</text>
</comment>
<evidence type="ECO:0000256" key="22">
    <source>
        <dbReference type="SAM" id="Coils"/>
    </source>
</evidence>
<keyword evidence="15 23" id="KW-0472">Membrane</keyword>
<dbReference type="eggNOG" id="COG2205">
    <property type="taxonomic scope" value="Bacteria"/>
</dbReference>
<evidence type="ECO:0000256" key="14">
    <source>
        <dbReference type="ARBA" id="ARBA00023026"/>
    </source>
</evidence>
<evidence type="ECO:0000256" key="17">
    <source>
        <dbReference type="ARBA" id="ARBA00064003"/>
    </source>
</evidence>
<dbReference type="Pfam" id="PF00072">
    <property type="entry name" value="Response_reg"/>
    <property type="match status" value="1"/>
</dbReference>
<dbReference type="PROSITE" id="PS50894">
    <property type="entry name" value="HPT"/>
    <property type="match status" value="1"/>
</dbReference>
<evidence type="ECO:0000259" key="26">
    <source>
        <dbReference type="PROSITE" id="PS50894"/>
    </source>
</evidence>
<gene>
    <name evidence="27" type="ordered locus">RGE_14140</name>
</gene>
<organism evidence="27 28">
    <name type="scientific">Rubrivivax gelatinosus (strain NBRC 100245 / IL144)</name>
    <dbReference type="NCBI Taxonomy" id="983917"/>
    <lineage>
        <taxon>Bacteria</taxon>
        <taxon>Pseudomonadati</taxon>
        <taxon>Pseudomonadota</taxon>
        <taxon>Betaproteobacteria</taxon>
        <taxon>Burkholderiales</taxon>
        <taxon>Sphaerotilaceae</taxon>
        <taxon>Rubrivivax</taxon>
    </lineage>
</organism>
<dbReference type="GO" id="GO:0000155">
    <property type="term" value="F:phosphorelay sensor kinase activity"/>
    <property type="evidence" value="ECO:0007669"/>
    <property type="project" value="InterPro"/>
</dbReference>
<evidence type="ECO:0000256" key="9">
    <source>
        <dbReference type="ARBA" id="ARBA00022741"/>
    </source>
</evidence>
<feature type="domain" description="Histidine kinase" evidence="24">
    <location>
        <begin position="243"/>
        <end position="463"/>
    </location>
</feature>
<dbReference type="EC" id="2.7.13.3" evidence="3"/>
<feature type="coiled-coil region" evidence="22">
    <location>
        <begin position="206"/>
        <end position="236"/>
    </location>
</feature>
<feature type="transmembrane region" description="Helical" evidence="23">
    <location>
        <begin position="12"/>
        <end position="31"/>
    </location>
</feature>
<dbReference type="CDD" id="cd17546">
    <property type="entry name" value="REC_hyHK_CKI1_RcsC-like"/>
    <property type="match status" value="1"/>
</dbReference>
<feature type="transmembrane region" description="Helical" evidence="23">
    <location>
        <begin position="182"/>
        <end position="203"/>
    </location>
</feature>
<dbReference type="STRING" id="983917.RGE_14140"/>
<evidence type="ECO:0000259" key="25">
    <source>
        <dbReference type="PROSITE" id="PS50110"/>
    </source>
</evidence>
<dbReference type="CDD" id="cd00082">
    <property type="entry name" value="HisKA"/>
    <property type="match status" value="1"/>
</dbReference>
<dbReference type="InterPro" id="IPR005467">
    <property type="entry name" value="His_kinase_dom"/>
</dbReference>
<keyword evidence="14" id="KW-0843">Virulence</keyword>
<evidence type="ECO:0000256" key="10">
    <source>
        <dbReference type="ARBA" id="ARBA00022777"/>
    </source>
</evidence>
<feature type="domain" description="HPt" evidence="26">
    <location>
        <begin position="650"/>
        <end position="736"/>
    </location>
</feature>
<evidence type="ECO:0000256" key="5">
    <source>
        <dbReference type="ARBA" id="ARBA00022553"/>
    </source>
</evidence>
<dbReference type="PRINTS" id="PR00344">
    <property type="entry name" value="BCTRLSENSOR"/>
</dbReference>
<keyword evidence="12 23" id="KW-1133">Transmembrane helix</keyword>
<evidence type="ECO:0000256" key="3">
    <source>
        <dbReference type="ARBA" id="ARBA00012438"/>
    </source>
</evidence>
<protein>
    <recommendedName>
        <fullName evidence="18">Sensory/regulatory protein RpfC</fullName>
        <ecNumber evidence="3">2.7.13.3</ecNumber>
    </recommendedName>
    <alternativeName>
        <fullName evidence="19">Virulence sensor protein BvgS</fullName>
    </alternativeName>
</protein>
<evidence type="ECO:0000256" key="8">
    <source>
        <dbReference type="ARBA" id="ARBA00022729"/>
    </source>
</evidence>
<dbReference type="InterPro" id="IPR003594">
    <property type="entry name" value="HATPase_dom"/>
</dbReference>
<dbReference type="FunFam" id="1.10.287.130:FF:000002">
    <property type="entry name" value="Two-component osmosensing histidine kinase"/>
    <property type="match status" value="1"/>
</dbReference>
<dbReference type="InterPro" id="IPR004358">
    <property type="entry name" value="Sig_transdc_His_kin-like_C"/>
</dbReference>
<dbReference type="RefSeq" id="WP_014427624.1">
    <property type="nucleotide sequence ID" value="NC_017075.1"/>
</dbReference>
<dbReference type="AlphaFoldDB" id="I0HP18"/>
<evidence type="ECO:0000256" key="4">
    <source>
        <dbReference type="ARBA" id="ARBA00022475"/>
    </source>
</evidence>
<dbReference type="eggNOG" id="COG0784">
    <property type="taxonomic scope" value="Bacteria"/>
</dbReference>
<comment type="subcellular location">
    <subcellularLocation>
        <location evidence="2">Cell membrane</location>
        <topology evidence="2">Multi-pass membrane protein</topology>
    </subcellularLocation>
</comment>
<evidence type="ECO:0000256" key="20">
    <source>
        <dbReference type="PROSITE-ProRule" id="PRU00110"/>
    </source>
</evidence>
<evidence type="ECO:0000256" key="7">
    <source>
        <dbReference type="ARBA" id="ARBA00022692"/>
    </source>
</evidence>
<keyword evidence="4" id="KW-1003">Cell membrane</keyword>
<dbReference type="FunFam" id="3.30.565.10:FF:000010">
    <property type="entry name" value="Sensor histidine kinase RcsC"/>
    <property type="match status" value="1"/>
</dbReference>
<dbReference type="PROSITE" id="PS50110">
    <property type="entry name" value="RESPONSE_REGULATORY"/>
    <property type="match status" value="1"/>
</dbReference>
<dbReference type="SUPFAM" id="SSF47384">
    <property type="entry name" value="Homodimeric domain of signal transducing histidine kinase"/>
    <property type="match status" value="1"/>
</dbReference>
<feature type="domain" description="Response regulatory" evidence="25">
    <location>
        <begin position="485"/>
        <end position="606"/>
    </location>
</feature>
<evidence type="ECO:0000256" key="16">
    <source>
        <dbReference type="ARBA" id="ARBA00058004"/>
    </source>
</evidence>
<dbReference type="SUPFAM" id="SSF52172">
    <property type="entry name" value="CheY-like"/>
    <property type="match status" value="1"/>
</dbReference>
<accession>I0HP18</accession>
<evidence type="ECO:0000256" key="19">
    <source>
        <dbReference type="ARBA" id="ARBA00070152"/>
    </source>
</evidence>
<keyword evidence="9" id="KW-0547">Nucleotide-binding</keyword>
<dbReference type="KEGG" id="rge:RGE_14140"/>
<keyword evidence="28" id="KW-1185">Reference proteome</keyword>
<keyword evidence="8" id="KW-0732">Signal</keyword>
<evidence type="ECO:0000256" key="13">
    <source>
        <dbReference type="ARBA" id="ARBA00023012"/>
    </source>
</evidence>
<dbReference type="InterPro" id="IPR036890">
    <property type="entry name" value="HATPase_C_sf"/>
</dbReference>
<dbReference type="HOGENOM" id="CLU_000445_114_59_4"/>
<comment type="function">
    <text evidence="16">Member of the two-component regulatory system BvgS/BvgA. Phosphorylates BvgA via a four-step phosphorelay in response to environmental signals.</text>
</comment>
<dbReference type="SUPFAM" id="SSF55874">
    <property type="entry name" value="ATPase domain of HSP90 chaperone/DNA topoisomerase II/histidine kinase"/>
    <property type="match status" value="1"/>
</dbReference>
<evidence type="ECO:0000256" key="21">
    <source>
        <dbReference type="PROSITE-ProRule" id="PRU00169"/>
    </source>
</evidence>
<keyword evidence="22" id="KW-0175">Coiled coil</keyword>
<dbReference type="PROSITE" id="PS50109">
    <property type="entry name" value="HIS_KIN"/>
    <property type="match status" value="1"/>
</dbReference>
<dbReference type="Gene3D" id="3.30.565.10">
    <property type="entry name" value="Histidine kinase-like ATPase, C-terminal domain"/>
    <property type="match status" value="1"/>
</dbReference>
<dbReference type="Pfam" id="PF00512">
    <property type="entry name" value="HisKA"/>
    <property type="match status" value="1"/>
</dbReference>
<dbReference type="PANTHER" id="PTHR45339:SF1">
    <property type="entry name" value="HYBRID SIGNAL TRANSDUCTION HISTIDINE KINASE J"/>
    <property type="match status" value="1"/>
</dbReference>
<dbReference type="InterPro" id="IPR001789">
    <property type="entry name" value="Sig_transdc_resp-reg_receiver"/>
</dbReference>
<evidence type="ECO:0000256" key="11">
    <source>
        <dbReference type="ARBA" id="ARBA00022840"/>
    </source>
</evidence>
<evidence type="ECO:0000259" key="24">
    <source>
        <dbReference type="PROSITE" id="PS50109"/>
    </source>
</evidence>
<dbReference type="Gene3D" id="1.20.120.160">
    <property type="entry name" value="HPT domain"/>
    <property type="match status" value="1"/>
</dbReference>
<keyword evidence="6 27" id="KW-0808">Transferase</keyword>
<dbReference type="GO" id="GO:0005524">
    <property type="term" value="F:ATP binding"/>
    <property type="evidence" value="ECO:0007669"/>
    <property type="project" value="UniProtKB-KW"/>
</dbReference>
<dbReference type="InterPro" id="IPR011006">
    <property type="entry name" value="CheY-like_superfamily"/>
</dbReference>
<name>I0HP18_RUBGI</name>
<proteinExistence type="predicted"/>
<keyword evidence="10" id="KW-0418">Kinase</keyword>
<evidence type="ECO:0000256" key="12">
    <source>
        <dbReference type="ARBA" id="ARBA00022989"/>
    </source>
</evidence>
<evidence type="ECO:0000256" key="15">
    <source>
        <dbReference type="ARBA" id="ARBA00023136"/>
    </source>
</evidence>
<dbReference type="SMART" id="SM00388">
    <property type="entry name" value="HisKA"/>
    <property type="match status" value="1"/>
</dbReference>
<dbReference type="GO" id="GO:0005886">
    <property type="term" value="C:plasma membrane"/>
    <property type="evidence" value="ECO:0007669"/>
    <property type="project" value="UniProtKB-SubCell"/>
</dbReference>
<evidence type="ECO:0000256" key="1">
    <source>
        <dbReference type="ARBA" id="ARBA00000085"/>
    </source>
</evidence>
<evidence type="ECO:0000256" key="23">
    <source>
        <dbReference type="SAM" id="Phobius"/>
    </source>
</evidence>
<dbReference type="SMART" id="SM00448">
    <property type="entry name" value="REC"/>
    <property type="match status" value="1"/>
</dbReference>
<dbReference type="Gene3D" id="1.10.287.130">
    <property type="match status" value="1"/>
</dbReference>
<evidence type="ECO:0000313" key="28">
    <source>
        <dbReference type="Proteomes" id="UP000007883"/>
    </source>
</evidence>
<dbReference type="InterPro" id="IPR003661">
    <property type="entry name" value="HisK_dim/P_dom"/>
</dbReference>
<evidence type="ECO:0000256" key="6">
    <source>
        <dbReference type="ARBA" id="ARBA00022679"/>
    </source>
</evidence>
<dbReference type="SUPFAM" id="SSF47226">
    <property type="entry name" value="Histidine-containing phosphotransfer domain, HPT domain"/>
    <property type="match status" value="1"/>
</dbReference>
<dbReference type="EMBL" id="AP012320">
    <property type="protein sequence ID" value="BAL94755.1"/>
    <property type="molecule type" value="Genomic_DNA"/>
</dbReference>
<keyword evidence="11" id="KW-0067">ATP-binding</keyword>
<dbReference type="PANTHER" id="PTHR45339">
    <property type="entry name" value="HYBRID SIGNAL TRANSDUCTION HISTIDINE KINASE J"/>
    <property type="match status" value="1"/>
</dbReference>
<dbReference type="InterPro" id="IPR008207">
    <property type="entry name" value="Sig_transdc_His_kin_Hpt_dom"/>
</dbReference>
<evidence type="ECO:0000256" key="18">
    <source>
        <dbReference type="ARBA" id="ARBA00068150"/>
    </source>
</evidence>
<dbReference type="SMART" id="SM00387">
    <property type="entry name" value="HATPase_c"/>
    <property type="match status" value="1"/>
</dbReference>
<sequence length="753" mass="81216">MPNARRSRATWLGVLGVGLIFALLAVAWLQVRQAALLRQAVEVADDDAVLLVYQAETEYLRLRDEWSRSIDPRRVLDTSALQLRYDIWISRVGLLHNERIARILADETEFADTLMRMDRFIRRADEVFGTSGGQGPARDALLELEPELMALGQEIHGLSMRAAHHVGEQVAARNATVQHHNMIGIGLTVSLSALTLAFALLALRQMRQLDRRRAALEELAEHLRQARRDAEAASEAKSAFLANMSHEIRTPFHGLLGMLSLLRETGLNQQQVGYLRTATESADHLLAILNDILDMSQLESGRMVLNSTPVELRALLRDVEALMRPQAHAKSLALHIVADPALPERVLCDATRVKQVLFNLLSNAIKFSDRGAVVLDVQAHDAVAVPELVFTVTDQGIGIDEATLATLFHRFVQGDSSRSRRHGGTGLGLEISRNLARLMGGDITVTSQPGSGSSFRFRMPLKPVAAGAAPHPLPGDAPPPPRPLRVLVAEDHFVNRQYMAALLERLGHTAVFAANGHEAVDAMHAAGTRPFDIVLMDLHMPEMDGIAATRAIRALPDPTAATVPIVALTADAFTETRDRCLVAGMNDFLTKPVSPQKLAASLRRFFGSTGGAEFPPVSASAAPAAPAAGAGDSPPLIDPAAIELALQAMPRERLAAMVHSFLDQGPQLVQRLRAAVRDAQPLELRVNAHAARGAALNLGLAALAATADALQEGATHLPAHEIARHVQRFEDLLPATRDAAIAAGLAQPANAAA</sequence>
<keyword evidence="13" id="KW-0902">Two-component regulatory system</keyword>
<dbReference type="InterPro" id="IPR036641">
    <property type="entry name" value="HPT_dom_sf"/>
</dbReference>
<dbReference type="Gene3D" id="3.40.50.2300">
    <property type="match status" value="1"/>
</dbReference>
<dbReference type="CDD" id="cd16922">
    <property type="entry name" value="HATPase_EvgS-ArcB-TorS-like"/>
    <property type="match status" value="1"/>
</dbReference>
<feature type="modified residue" description="Phosphohistidine" evidence="20">
    <location>
        <position position="689"/>
    </location>
</feature>
<comment type="catalytic activity">
    <reaction evidence="1">
        <text>ATP + protein L-histidine = ADP + protein N-phospho-L-histidine.</text>
        <dbReference type="EC" id="2.7.13.3"/>
    </reaction>
</comment>
<evidence type="ECO:0000256" key="2">
    <source>
        <dbReference type="ARBA" id="ARBA00004651"/>
    </source>
</evidence>
<dbReference type="PATRIC" id="fig|983917.3.peg.1381"/>
<dbReference type="Proteomes" id="UP000007883">
    <property type="component" value="Chromosome"/>
</dbReference>
<feature type="modified residue" description="4-aspartylphosphate" evidence="21">
    <location>
        <position position="537"/>
    </location>
</feature>
<evidence type="ECO:0000313" key="27">
    <source>
        <dbReference type="EMBL" id="BAL94755.1"/>
    </source>
</evidence>
<dbReference type="Pfam" id="PF02518">
    <property type="entry name" value="HATPase_c"/>
    <property type="match status" value="1"/>
</dbReference>
<keyword evidence="5 21" id="KW-0597">Phosphoprotein</keyword>
<keyword evidence="7 23" id="KW-0812">Transmembrane</keyword>
<dbReference type="InterPro" id="IPR036097">
    <property type="entry name" value="HisK_dim/P_sf"/>
</dbReference>
<reference evidence="27 28" key="1">
    <citation type="journal article" date="2012" name="J. Bacteriol.">
        <title>Complete genome sequence of phototrophic betaproteobacterium Rubrivivax gelatinosus IL144.</title>
        <authorList>
            <person name="Nagashima S."/>
            <person name="Kamimura A."/>
            <person name="Shimizu T."/>
            <person name="Nakamura-isaki S."/>
            <person name="Aono E."/>
            <person name="Sakamoto K."/>
            <person name="Ichikawa N."/>
            <person name="Nakazawa H."/>
            <person name="Sekine M."/>
            <person name="Yamazaki S."/>
            <person name="Fujita N."/>
            <person name="Shimada K."/>
            <person name="Hanada S."/>
            <person name="Nagashima K.V.P."/>
        </authorList>
    </citation>
    <scope>NUCLEOTIDE SEQUENCE [LARGE SCALE GENOMIC DNA]</scope>
    <source>
        <strain evidence="28">NBRC 100245 / IL144</strain>
    </source>
</reference>